<feature type="transmembrane region" description="Helical" evidence="5">
    <location>
        <begin position="63"/>
        <end position="81"/>
    </location>
</feature>
<evidence type="ECO:0000256" key="3">
    <source>
        <dbReference type="ARBA" id="ARBA00022989"/>
    </source>
</evidence>
<evidence type="ECO:0000256" key="1">
    <source>
        <dbReference type="ARBA" id="ARBA00004141"/>
    </source>
</evidence>
<evidence type="ECO:0000256" key="4">
    <source>
        <dbReference type="ARBA" id="ARBA00023136"/>
    </source>
</evidence>
<gene>
    <name evidence="6" type="ordered locus">Hhal_1799</name>
</gene>
<evidence type="ECO:0000256" key="2">
    <source>
        <dbReference type="ARBA" id="ARBA00022692"/>
    </source>
</evidence>
<dbReference type="RefSeq" id="WP_011814585.1">
    <property type="nucleotide sequence ID" value="NC_008789.1"/>
</dbReference>
<comment type="subcellular location">
    <subcellularLocation>
        <location evidence="1">Membrane</location>
        <topology evidence="1">Multi-pass membrane protein</topology>
    </subcellularLocation>
</comment>
<proteinExistence type="predicted"/>
<name>A1WY01_HALHL</name>
<keyword evidence="3 5" id="KW-1133">Transmembrane helix</keyword>
<accession>A1WY01</accession>
<feature type="transmembrane region" description="Helical" evidence="5">
    <location>
        <begin position="31"/>
        <end position="51"/>
    </location>
</feature>
<feature type="transmembrane region" description="Helical" evidence="5">
    <location>
        <begin position="101"/>
        <end position="123"/>
    </location>
</feature>
<organism evidence="6 7">
    <name type="scientific">Halorhodospira halophila (strain DSM 244 / SL1)</name>
    <name type="common">Ectothiorhodospira halophila (strain DSM 244 / SL1)</name>
    <dbReference type="NCBI Taxonomy" id="349124"/>
    <lineage>
        <taxon>Bacteria</taxon>
        <taxon>Pseudomonadati</taxon>
        <taxon>Pseudomonadota</taxon>
        <taxon>Gammaproteobacteria</taxon>
        <taxon>Chromatiales</taxon>
        <taxon>Ectothiorhodospiraceae</taxon>
        <taxon>Halorhodospira</taxon>
    </lineage>
</organism>
<keyword evidence="4 5" id="KW-0472">Membrane</keyword>
<dbReference type="HOGENOM" id="CLU_092720_2_3_6"/>
<dbReference type="PANTHER" id="PTHR36926:SF1">
    <property type="entry name" value="COLICIN V PRODUCTION PROTEIN"/>
    <property type="match status" value="1"/>
</dbReference>
<evidence type="ECO:0000313" key="6">
    <source>
        <dbReference type="EMBL" id="ABM62563.1"/>
    </source>
</evidence>
<reference evidence="7" key="1">
    <citation type="submission" date="2006-12" db="EMBL/GenBank/DDBJ databases">
        <title>Complete sequence of Halorhodospira halophila SL1.</title>
        <authorList>
            <consortium name="US DOE Joint Genome Institute"/>
            <person name="Copeland A."/>
            <person name="Lucas S."/>
            <person name="Lapidus A."/>
            <person name="Barry K."/>
            <person name="Detter J.C."/>
            <person name="Glavina del Rio T."/>
            <person name="Hammon N."/>
            <person name="Israni S."/>
            <person name="Dalin E."/>
            <person name="Tice H."/>
            <person name="Pitluck S."/>
            <person name="Saunders E."/>
            <person name="Brettin T."/>
            <person name="Bruce D."/>
            <person name="Han C."/>
            <person name="Tapia R."/>
            <person name="Schmutz J."/>
            <person name="Larimer F."/>
            <person name="Land M."/>
            <person name="Hauser L."/>
            <person name="Kyrpides N."/>
            <person name="Mikhailova N."/>
            <person name="Hoff W."/>
            <person name="Richardson P."/>
        </authorList>
    </citation>
    <scope>NUCLEOTIDE SEQUENCE [LARGE SCALE GENOMIC DNA]</scope>
    <source>
        <strain evidence="7">DSM 244 / SL1</strain>
    </source>
</reference>
<dbReference type="AlphaFoldDB" id="A1WY01"/>
<dbReference type="PANTHER" id="PTHR36926">
    <property type="entry name" value="COLICIN V PRODUCTION PROTEIN"/>
    <property type="match status" value="1"/>
</dbReference>
<dbReference type="GO" id="GO:0016020">
    <property type="term" value="C:membrane"/>
    <property type="evidence" value="ECO:0007669"/>
    <property type="project" value="UniProtKB-SubCell"/>
</dbReference>
<dbReference type="Pfam" id="PF02674">
    <property type="entry name" value="Colicin_V"/>
    <property type="match status" value="1"/>
</dbReference>
<evidence type="ECO:0000313" key="7">
    <source>
        <dbReference type="Proteomes" id="UP000000647"/>
    </source>
</evidence>
<reference evidence="6 7" key="2">
    <citation type="journal article" date="2013" name="Stand. Genomic Sci.">
        <title>Complete genome sequence of Halorhodospira halophila SL1.</title>
        <authorList>
            <person name="Challacombe J.F."/>
            <person name="Majid S."/>
            <person name="Deole R."/>
            <person name="Brettin T.S."/>
            <person name="Bruce D."/>
            <person name="Delano S.F."/>
            <person name="Detter J.C."/>
            <person name="Gleasner C.D."/>
            <person name="Han C.S."/>
            <person name="Misra M."/>
            <person name="Reitenga K.G."/>
            <person name="Mikhailova N."/>
            <person name="Woyke T."/>
            <person name="Pitluck S."/>
            <person name="Nolan M."/>
            <person name="Land M.L."/>
            <person name="Saunders E."/>
            <person name="Tapia R."/>
            <person name="Lapidus A."/>
            <person name="Ivanova N."/>
            <person name="Hoff W.D."/>
        </authorList>
    </citation>
    <scope>NUCLEOTIDE SEQUENCE [LARGE SCALE GENOMIC DNA]</scope>
    <source>
        <strain evidence="7">DSM 244 / SL1</strain>
    </source>
</reference>
<dbReference type="KEGG" id="hha:Hhal_1799"/>
<keyword evidence="7" id="KW-1185">Reference proteome</keyword>
<keyword evidence="2 5" id="KW-0812">Transmembrane</keyword>
<feature type="transmembrane region" description="Helical" evidence="5">
    <location>
        <begin position="7"/>
        <end position="25"/>
    </location>
</feature>
<dbReference type="Proteomes" id="UP000000647">
    <property type="component" value="Chromosome"/>
</dbReference>
<dbReference type="InterPro" id="IPR052719">
    <property type="entry name" value="CvpA-like"/>
</dbReference>
<evidence type="ECO:0000256" key="5">
    <source>
        <dbReference type="SAM" id="Phobius"/>
    </source>
</evidence>
<dbReference type="OrthoDB" id="9810601at2"/>
<dbReference type="eggNOG" id="COG1286">
    <property type="taxonomic scope" value="Bacteria"/>
</dbReference>
<sequence>MNWLDLVIVGVIALSAGISLIRGFVREVLSVLVWVAAFWIAVRYSGAVALLLEEWIASPTIRLGAGFVGLFVGTLILGALLNNALSVLVTRTGLGGTDRLLGVLFGAARGAVVVALVVLLLGFSPMTQERAWQESVVLPGIKPWICRAGLDAWLEDFDWQPPVEGEAMEGFDGLPDYWAEYCAGRRP</sequence>
<dbReference type="GO" id="GO:0009403">
    <property type="term" value="P:toxin biosynthetic process"/>
    <property type="evidence" value="ECO:0007669"/>
    <property type="project" value="InterPro"/>
</dbReference>
<dbReference type="EMBL" id="CP000544">
    <property type="protein sequence ID" value="ABM62563.1"/>
    <property type="molecule type" value="Genomic_DNA"/>
</dbReference>
<dbReference type="STRING" id="349124.Hhal_1799"/>
<protein>
    <submittedName>
        <fullName evidence="6">Colicin V production protein</fullName>
    </submittedName>
</protein>
<dbReference type="InterPro" id="IPR003825">
    <property type="entry name" value="Colicin-V_CvpA"/>
</dbReference>